<proteinExistence type="predicted"/>
<dbReference type="PANTHER" id="PTHR22803">
    <property type="entry name" value="MANNOSE, PHOSPHOLIPASE, LECTIN RECEPTOR RELATED"/>
    <property type="match status" value="1"/>
</dbReference>
<dbReference type="Gene3D" id="1.20.5.400">
    <property type="match status" value="1"/>
</dbReference>
<keyword evidence="2" id="KW-1015">Disulfide bond</keyword>
<dbReference type="GeneID" id="109984419"/>
<evidence type="ECO:0000313" key="6">
    <source>
        <dbReference type="Proteomes" id="UP000261660"/>
    </source>
</evidence>
<name>A0A3Q3GB16_9LABR</name>
<reference evidence="5" key="2">
    <citation type="submission" date="2025-09" db="UniProtKB">
        <authorList>
            <consortium name="Ensembl"/>
        </authorList>
    </citation>
    <scope>IDENTIFICATION</scope>
</reference>
<dbReference type="Ensembl" id="ENSLBET00000031542.1">
    <property type="protein sequence ID" value="ENSLBEP00000030137.1"/>
    <property type="gene ID" value="ENSLBEG00000022774.1"/>
</dbReference>
<accession>A0A3Q3GB16</accession>
<dbReference type="InParanoid" id="A0A3Q3GB16"/>
<dbReference type="SMART" id="SM00034">
    <property type="entry name" value="CLECT"/>
    <property type="match status" value="1"/>
</dbReference>
<sequence length="265" mass="30672">MCVGKHLCVICVYNLTKDRHREREALKDEQDQLKTNSRNLTEERDALRGERDLLKVLSGNLTKDRDALRDEQNLLKVLSRNLTKDIDALRDERNSLRNERDQLKIQSSNLTKKMEALQSQYNTLAAGHNNLQAEISRLKAKTCPKGWSLFNNKCYFYSPSGHGKTWENSQQDCQQRGGHLAMPKTMTELEFVSRGNAYTWIGLSDKLQEDSWRWVDGSELEDWSFWKQGEPNNANYDEDCVEVAQNEAKWNDADCSAEFSWVCEA</sequence>
<evidence type="ECO:0000259" key="4">
    <source>
        <dbReference type="PROSITE" id="PS50041"/>
    </source>
</evidence>
<dbReference type="InterPro" id="IPR016186">
    <property type="entry name" value="C-type_lectin-like/link_sf"/>
</dbReference>
<keyword evidence="1" id="KW-0430">Lectin</keyword>
<feature type="domain" description="C-type lectin" evidence="4">
    <location>
        <begin position="150"/>
        <end position="264"/>
    </location>
</feature>
<feature type="coiled-coil region" evidence="3">
    <location>
        <begin position="23"/>
        <end position="50"/>
    </location>
</feature>
<dbReference type="CDD" id="cd03590">
    <property type="entry name" value="CLECT_DC-SIGN_like"/>
    <property type="match status" value="1"/>
</dbReference>
<evidence type="ECO:0000313" key="5">
    <source>
        <dbReference type="Ensembl" id="ENSLBEP00000030137.1"/>
    </source>
</evidence>
<dbReference type="RefSeq" id="XP_020490222.1">
    <property type="nucleotide sequence ID" value="XM_020634566.2"/>
</dbReference>
<reference evidence="5" key="1">
    <citation type="submission" date="2025-08" db="UniProtKB">
        <authorList>
            <consortium name="Ensembl"/>
        </authorList>
    </citation>
    <scope>IDENTIFICATION</scope>
</reference>
<dbReference type="STRING" id="56723.ENSLBEP00000030137"/>
<dbReference type="Gene3D" id="3.10.100.10">
    <property type="entry name" value="Mannose-Binding Protein A, subunit A"/>
    <property type="match status" value="1"/>
</dbReference>
<keyword evidence="3" id="KW-0175">Coiled coil</keyword>
<protein>
    <submittedName>
        <fullName evidence="5">Hepatic lectin-like</fullName>
    </submittedName>
</protein>
<dbReference type="InterPro" id="IPR050111">
    <property type="entry name" value="C-type_lectin/snaclec_domain"/>
</dbReference>
<evidence type="ECO:0000256" key="1">
    <source>
        <dbReference type="ARBA" id="ARBA00022734"/>
    </source>
</evidence>
<evidence type="ECO:0000256" key="3">
    <source>
        <dbReference type="SAM" id="Coils"/>
    </source>
</evidence>
<evidence type="ECO:0000256" key="2">
    <source>
        <dbReference type="ARBA" id="ARBA00023157"/>
    </source>
</evidence>
<dbReference type="PROSITE" id="PS50041">
    <property type="entry name" value="C_TYPE_LECTIN_2"/>
    <property type="match status" value="1"/>
</dbReference>
<dbReference type="GO" id="GO:0030246">
    <property type="term" value="F:carbohydrate binding"/>
    <property type="evidence" value="ECO:0007669"/>
    <property type="project" value="UniProtKB-KW"/>
</dbReference>
<feature type="coiled-coil region" evidence="3">
    <location>
        <begin position="79"/>
        <end position="141"/>
    </location>
</feature>
<dbReference type="SUPFAM" id="SSF56436">
    <property type="entry name" value="C-type lectin-like"/>
    <property type="match status" value="1"/>
</dbReference>
<dbReference type="Pfam" id="PF00059">
    <property type="entry name" value="Lectin_C"/>
    <property type="match status" value="1"/>
</dbReference>
<dbReference type="Proteomes" id="UP000261660">
    <property type="component" value="Unplaced"/>
</dbReference>
<dbReference type="InterPro" id="IPR018378">
    <property type="entry name" value="C-type_lectin_CS"/>
</dbReference>
<dbReference type="InterPro" id="IPR001304">
    <property type="entry name" value="C-type_lectin-like"/>
</dbReference>
<organism evidence="5 6">
    <name type="scientific">Labrus bergylta</name>
    <name type="common">ballan wrasse</name>
    <dbReference type="NCBI Taxonomy" id="56723"/>
    <lineage>
        <taxon>Eukaryota</taxon>
        <taxon>Metazoa</taxon>
        <taxon>Chordata</taxon>
        <taxon>Craniata</taxon>
        <taxon>Vertebrata</taxon>
        <taxon>Euteleostomi</taxon>
        <taxon>Actinopterygii</taxon>
        <taxon>Neopterygii</taxon>
        <taxon>Teleostei</taxon>
        <taxon>Neoteleostei</taxon>
        <taxon>Acanthomorphata</taxon>
        <taxon>Eupercaria</taxon>
        <taxon>Labriformes</taxon>
        <taxon>Labridae</taxon>
        <taxon>Labrus</taxon>
    </lineage>
</organism>
<dbReference type="PROSITE" id="PS00615">
    <property type="entry name" value="C_TYPE_LECTIN_1"/>
    <property type="match status" value="1"/>
</dbReference>
<keyword evidence="6" id="KW-1185">Reference proteome</keyword>
<dbReference type="InterPro" id="IPR033989">
    <property type="entry name" value="CD209-like_CTLD"/>
</dbReference>
<dbReference type="InterPro" id="IPR016187">
    <property type="entry name" value="CTDL_fold"/>
</dbReference>
<dbReference type="AlphaFoldDB" id="A0A3Q3GB16"/>
<dbReference type="GeneTree" id="ENSGT01020000230338"/>